<evidence type="ECO:0000313" key="2">
    <source>
        <dbReference type="EMBL" id="MDR7376258.1"/>
    </source>
</evidence>
<proteinExistence type="predicted"/>
<dbReference type="RefSeq" id="WP_310371078.1">
    <property type="nucleotide sequence ID" value="NZ_JAVDXT010000001.1"/>
</dbReference>
<reference evidence="2 3" key="1">
    <citation type="submission" date="2023-07" db="EMBL/GenBank/DDBJ databases">
        <title>Sorghum-associated microbial communities from plants grown in Nebraska, USA.</title>
        <authorList>
            <person name="Schachtman D."/>
        </authorList>
    </citation>
    <scope>NUCLEOTIDE SEQUENCE [LARGE SCALE GENOMIC DNA]</scope>
    <source>
        <strain evidence="2 3">BE313</strain>
    </source>
</reference>
<evidence type="ECO:0000259" key="1">
    <source>
        <dbReference type="PROSITE" id="PS50914"/>
    </source>
</evidence>
<dbReference type="Pfam" id="PF04972">
    <property type="entry name" value="BON"/>
    <property type="match status" value="2"/>
</dbReference>
<keyword evidence="3" id="KW-1185">Reference proteome</keyword>
<dbReference type="PROSITE" id="PS50914">
    <property type="entry name" value="BON"/>
    <property type="match status" value="2"/>
</dbReference>
<feature type="domain" description="BON" evidence="1">
    <location>
        <begin position="46"/>
        <end position="114"/>
    </location>
</feature>
<feature type="domain" description="BON" evidence="1">
    <location>
        <begin position="124"/>
        <end position="192"/>
    </location>
</feature>
<accession>A0ABU2C4K6</accession>
<dbReference type="PANTHER" id="PTHR34606">
    <property type="entry name" value="BON DOMAIN-CONTAINING PROTEIN"/>
    <property type="match status" value="1"/>
</dbReference>
<dbReference type="InterPro" id="IPR051686">
    <property type="entry name" value="Lipoprotein_DolP"/>
</dbReference>
<dbReference type="InterPro" id="IPR007055">
    <property type="entry name" value="BON_dom"/>
</dbReference>
<gene>
    <name evidence="2" type="ORF">J2X19_000916</name>
</gene>
<dbReference type="Proteomes" id="UP001180487">
    <property type="component" value="Unassembled WGS sequence"/>
</dbReference>
<sequence length="192" mass="19996">MTNYFESRSVGIIFAAVLALSVVGCSKQVDATGAAAPGTTVGTEIDDTVVTASVKSALLADPDVKSLDFKVETRKGEVQLSGFVESQAQIDRATSIVQGVSGVKSVDNKLSLKVADTTVGNKVDDGIVTGRVKAALLADASIKSLDIGVVTRKGEVQLSGFVDNQAQIDRAVQVARATEDVHSVSNEMTIKK</sequence>
<dbReference type="EMBL" id="JAVDXT010000001">
    <property type="protein sequence ID" value="MDR7376258.1"/>
    <property type="molecule type" value="Genomic_DNA"/>
</dbReference>
<organism evidence="2 3">
    <name type="scientific">Rhodoferax ferrireducens</name>
    <dbReference type="NCBI Taxonomy" id="192843"/>
    <lineage>
        <taxon>Bacteria</taxon>
        <taxon>Pseudomonadati</taxon>
        <taxon>Pseudomonadota</taxon>
        <taxon>Betaproteobacteria</taxon>
        <taxon>Burkholderiales</taxon>
        <taxon>Comamonadaceae</taxon>
        <taxon>Rhodoferax</taxon>
    </lineage>
</organism>
<name>A0ABU2C4K6_9BURK</name>
<dbReference type="InterPro" id="IPR014004">
    <property type="entry name" value="Transpt-assoc_nodulatn_dom_bac"/>
</dbReference>
<dbReference type="Gene3D" id="3.30.1340.30">
    <property type="match status" value="2"/>
</dbReference>
<dbReference type="PANTHER" id="PTHR34606:SF16">
    <property type="entry name" value="BON DOMAIN-CONTAINING PROTEIN"/>
    <property type="match status" value="1"/>
</dbReference>
<comment type="caution">
    <text evidence="2">The sequence shown here is derived from an EMBL/GenBank/DDBJ whole genome shotgun (WGS) entry which is preliminary data.</text>
</comment>
<protein>
    <submittedName>
        <fullName evidence="2">Hyperosmotically inducible protein</fullName>
    </submittedName>
</protein>
<evidence type="ECO:0000313" key="3">
    <source>
        <dbReference type="Proteomes" id="UP001180487"/>
    </source>
</evidence>
<dbReference type="SMART" id="SM00749">
    <property type="entry name" value="BON"/>
    <property type="match status" value="2"/>
</dbReference>